<comment type="caution">
    <text evidence="2">The sequence shown here is derived from an EMBL/GenBank/DDBJ whole genome shotgun (WGS) entry which is preliminary data.</text>
</comment>
<dbReference type="SUPFAM" id="SSF53098">
    <property type="entry name" value="Ribonuclease H-like"/>
    <property type="match status" value="1"/>
</dbReference>
<dbReference type="Proteomes" id="UP001610446">
    <property type="component" value="Unassembled WGS sequence"/>
</dbReference>
<sequence length="326" mass="36540">MANIWIPTMPILPIPGLHTNWPVPVIYSNAVTPAVPLAQVARPLEKATLREDATWQWVSTADDVRELINSLERLPNEGPPSIYIDLEGVNLGRDGTVSILQMYVLPYGRTYLVDVHTMKGEAFTTRGGGSGPGGNGCGDVLAGRAENGRTLKDILEDPNIKKVIFDVRHDSDALYAHFAVRLAGIEDLQLMELATRSFERTFLKGLSHCIQYDIPFQEWENGNRSLNDWIAVKAKGRALFSPEYGGSFEVFNLRPLSDDILRYCIEDVRLLPTLWKLYNSRLSPAWRGVVDAEVEYRICMSQSPDFKNSGEDMRRAPPGWDYLCVG</sequence>
<dbReference type="InterPro" id="IPR036397">
    <property type="entry name" value="RNaseH_sf"/>
</dbReference>
<dbReference type="InterPro" id="IPR002562">
    <property type="entry name" value="3'-5'_exonuclease_dom"/>
</dbReference>
<gene>
    <name evidence="2" type="ORF">BJY01DRAFT_214185</name>
</gene>
<organism evidence="2 3">
    <name type="scientific">Aspergillus pseudoustus</name>
    <dbReference type="NCBI Taxonomy" id="1810923"/>
    <lineage>
        <taxon>Eukaryota</taxon>
        <taxon>Fungi</taxon>
        <taxon>Dikarya</taxon>
        <taxon>Ascomycota</taxon>
        <taxon>Pezizomycotina</taxon>
        <taxon>Eurotiomycetes</taxon>
        <taxon>Eurotiomycetidae</taxon>
        <taxon>Eurotiales</taxon>
        <taxon>Aspergillaceae</taxon>
        <taxon>Aspergillus</taxon>
        <taxon>Aspergillus subgen. Nidulantes</taxon>
    </lineage>
</organism>
<reference evidence="2 3" key="1">
    <citation type="submission" date="2024-07" db="EMBL/GenBank/DDBJ databases">
        <title>Section-level genome sequencing and comparative genomics of Aspergillus sections Usti and Cavernicolus.</title>
        <authorList>
            <consortium name="Lawrence Berkeley National Laboratory"/>
            <person name="Nybo J.L."/>
            <person name="Vesth T.C."/>
            <person name="Theobald S."/>
            <person name="Frisvad J.C."/>
            <person name="Larsen T.O."/>
            <person name="Kjaerboelling I."/>
            <person name="Rothschild-Mancinelli K."/>
            <person name="Lyhne E.K."/>
            <person name="Kogle M.E."/>
            <person name="Barry K."/>
            <person name="Clum A."/>
            <person name="Na H."/>
            <person name="Ledsgaard L."/>
            <person name="Lin J."/>
            <person name="Lipzen A."/>
            <person name="Kuo A."/>
            <person name="Riley R."/>
            <person name="Mondo S."/>
            <person name="Labutti K."/>
            <person name="Haridas S."/>
            <person name="Pangalinan J."/>
            <person name="Salamov A.A."/>
            <person name="Simmons B.A."/>
            <person name="Magnuson J.K."/>
            <person name="Chen J."/>
            <person name="Drula E."/>
            <person name="Henrissat B."/>
            <person name="Wiebenga A."/>
            <person name="Lubbers R.J."/>
            <person name="Gomes A.C."/>
            <person name="Makela M.R."/>
            <person name="Stajich J."/>
            <person name="Grigoriev I.V."/>
            <person name="Mortensen U.H."/>
            <person name="De Vries R.P."/>
            <person name="Baker S.E."/>
            <person name="Andersen M.R."/>
        </authorList>
    </citation>
    <scope>NUCLEOTIDE SEQUENCE [LARGE SCALE GENOMIC DNA]</scope>
    <source>
        <strain evidence="2 3">CBS 123904</strain>
    </source>
</reference>
<evidence type="ECO:0000313" key="3">
    <source>
        <dbReference type="Proteomes" id="UP001610446"/>
    </source>
</evidence>
<proteinExistence type="predicted"/>
<evidence type="ECO:0000259" key="1">
    <source>
        <dbReference type="Pfam" id="PF01612"/>
    </source>
</evidence>
<dbReference type="InterPro" id="IPR012337">
    <property type="entry name" value="RNaseH-like_sf"/>
</dbReference>
<dbReference type="PANTHER" id="PTHR43040:SF1">
    <property type="entry name" value="RIBONUCLEASE D"/>
    <property type="match status" value="1"/>
</dbReference>
<name>A0ABR4K0I0_9EURO</name>
<dbReference type="Pfam" id="PF01612">
    <property type="entry name" value="DNA_pol_A_exo1"/>
    <property type="match status" value="1"/>
</dbReference>
<evidence type="ECO:0000313" key="2">
    <source>
        <dbReference type="EMBL" id="KAL2845522.1"/>
    </source>
</evidence>
<dbReference type="PANTHER" id="PTHR43040">
    <property type="entry name" value="RIBONUCLEASE D"/>
    <property type="match status" value="1"/>
</dbReference>
<accession>A0ABR4K0I0</accession>
<keyword evidence="3" id="KW-1185">Reference proteome</keyword>
<protein>
    <submittedName>
        <fullName evidence="2">Ribonuclease H-like domain-containing protein</fullName>
    </submittedName>
</protein>
<dbReference type="Gene3D" id="3.30.420.10">
    <property type="entry name" value="Ribonuclease H-like superfamily/Ribonuclease H"/>
    <property type="match status" value="1"/>
</dbReference>
<dbReference type="EMBL" id="JBFXLU010000071">
    <property type="protein sequence ID" value="KAL2845522.1"/>
    <property type="molecule type" value="Genomic_DNA"/>
</dbReference>
<feature type="domain" description="3'-5' exonuclease" evidence="1">
    <location>
        <begin position="56"/>
        <end position="276"/>
    </location>
</feature>